<dbReference type="EMBL" id="JACHKF010000001">
    <property type="protein sequence ID" value="MBB6567071.1"/>
    <property type="molecule type" value="Genomic_DNA"/>
</dbReference>
<evidence type="ECO:0000313" key="9">
    <source>
        <dbReference type="Proteomes" id="UP000553957"/>
    </source>
</evidence>
<gene>
    <name evidence="6" type="ORF">HNR71_002708</name>
    <name evidence="7" type="ORF">HPO96_31515</name>
</gene>
<evidence type="ECO:0000313" key="7">
    <source>
        <dbReference type="EMBL" id="NOL44789.1"/>
    </source>
</evidence>
<proteinExistence type="predicted"/>
<evidence type="ECO:0000313" key="8">
    <source>
        <dbReference type="Proteomes" id="UP000534306"/>
    </source>
</evidence>
<keyword evidence="4" id="KW-0472">Membrane</keyword>
<dbReference type="InterPro" id="IPR018764">
    <property type="entry name" value="RskA_C"/>
</dbReference>
<name>A0A7Y4L5L6_9ACTN</name>
<accession>A0A7Y4L5L6</accession>
<organism evidence="7 8">
    <name type="scientific">Kribbella sandramycini</name>
    <dbReference type="NCBI Taxonomy" id="60450"/>
    <lineage>
        <taxon>Bacteria</taxon>
        <taxon>Bacillati</taxon>
        <taxon>Actinomycetota</taxon>
        <taxon>Actinomycetes</taxon>
        <taxon>Propionibacteriales</taxon>
        <taxon>Kribbellaceae</taxon>
        <taxon>Kribbella</taxon>
    </lineage>
</organism>
<evidence type="ECO:0000256" key="2">
    <source>
        <dbReference type="ARBA" id="ARBA00023163"/>
    </source>
</evidence>
<evidence type="ECO:0000313" key="6">
    <source>
        <dbReference type="EMBL" id="MBB6567071.1"/>
    </source>
</evidence>
<protein>
    <submittedName>
        <fullName evidence="7">Anti-sigma factor</fullName>
    </submittedName>
    <submittedName>
        <fullName evidence="6">Anti-sigma-K factor RskA</fullName>
    </submittedName>
</protein>
<evidence type="ECO:0000256" key="4">
    <source>
        <dbReference type="SAM" id="Phobius"/>
    </source>
</evidence>
<dbReference type="Proteomes" id="UP000553957">
    <property type="component" value="Unassembled WGS sequence"/>
</dbReference>
<keyword evidence="8" id="KW-1185">Reference proteome</keyword>
<reference evidence="7 8" key="1">
    <citation type="submission" date="2020-05" db="EMBL/GenBank/DDBJ databases">
        <title>Genome sequence of Kribbella sandramycini ATCC 39419.</title>
        <authorList>
            <person name="Maclea K.S."/>
            <person name="Fair J.L."/>
        </authorList>
    </citation>
    <scope>NUCLEOTIDE SEQUENCE [LARGE SCALE GENOMIC DNA]</scope>
    <source>
        <strain evidence="7 8">ATCC 39419</strain>
    </source>
</reference>
<evidence type="ECO:0000256" key="3">
    <source>
        <dbReference type="SAM" id="MobiDB-lite"/>
    </source>
</evidence>
<dbReference type="RefSeq" id="WP_171678027.1">
    <property type="nucleotide sequence ID" value="NZ_BAAAGT010000008.1"/>
</dbReference>
<sequence>MTTHLDDDLLARWALGDEAPDGPAADHLQSCQRCAGSLAELRQVLDAAGDLPRLESPPAEVWSRITDELSLDPDRAEPTVIPLPDARRTPNASVRRFRGRALVAAAAVAAVLGAGVGVGATLIVQDDEKPTVQAVVPLSALEGRSGTGTADLLKAASGEQLKVTASGLAAAAGYYEVWMINTDGKRMVSLGVLDPSSAGTFQLPAQLIAQGYRIVDISLEPDDGNPEHSRNSIIRGTLPA</sequence>
<keyword evidence="4" id="KW-0812">Transmembrane</keyword>
<dbReference type="Pfam" id="PF10099">
    <property type="entry name" value="RskA_C"/>
    <property type="match status" value="1"/>
</dbReference>
<dbReference type="Gene3D" id="1.10.10.1320">
    <property type="entry name" value="Anti-sigma factor, zinc-finger domain"/>
    <property type="match status" value="1"/>
</dbReference>
<feature type="domain" description="Anti-sigma K factor RskA C-terminal" evidence="5">
    <location>
        <begin position="103"/>
        <end position="227"/>
    </location>
</feature>
<dbReference type="AlphaFoldDB" id="A0A7Y4L5L6"/>
<feature type="transmembrane region" description="Helical" evidence="4">
    <location>
        <begin position="101"/>
        <end position="124"/>
    </location>
</feature>
<evidence type="ECO:0000256" key="1">
    <source>
        <dbReference type="ARBA" id="ARBA00023015"/>
    </source>
</evidence>
<feature type="region of interest" description="Disordered" evidence="3">
    <location>
        <begin position="219"/>
        <end position="240"/>
    </location>
</feature>
<reference evidence="6 9" key="2">
    <citation type="submission" date="2020-08" db="EMBL/GenBank/DDBJ databases">
        <title>Sequencing the genomes of 1000 actinobacteria strains.</title>
        <authorList>
            <person name="Klenk H.-P."/>
        </authorList>
    </citation>
    <scope>NUCLEOTIDE SEQUENCE [LARGE SCALE GENOMIC DNA]</scope>
    <source>
        <strain evidence="6 9">DSM 15626</strain>
    </source>
</reference>
<keyword evidence="2" id="KW-0804">Transcription</keyword>
<keyword evidence="1" id="KW-0805">Transcription regulation</keyword>
<dbReference type="InterPro" id="IPR041916">
    <property type="entry name" value="Anti_sigma_zinc_sf"/>
</dbReference>
<dbReference type="GO" id="GO:0005886">
    <property type="term" value="C:plasma membrane"/>
    <property type="evidence" value="ECO:0007669"/>
    <property type="project" value="InterPro"/>
</dbReference>
<dbReference type="Proteomes" id="UP000534306">
    <property type="component" value="Unassembled WGS sequence"/>
</dbReference>
<evidence type="ECO:0000259" key="5">
    <source>
        <dbReference type="Pfam" id="PF10099"/>
    </source>
</evidence>
<dbReference type="EMBL" id="JABJRC010000009">
    <property type="protein sequence ID" value="NOL44789.1"/>
    <property type="molecule type" value="Genomic_DNA"/>
</dbReference>
<keyword evidence="4" id="KW-1133">Transmembrane helix</keyword>
<comment type="caution">
    <text evidence="7">The sequence shown here is derived from an EMBL/GenBank/DDBJ whole genome shotgun (WGS) entry which is preliminary data.</text>
</comment>